<evidence type="ECO:0008006" key="3">
    <source>
        <dbReference type="Google" id="ProtNLM"/>
    </source>
</evidence>
<dbReference type="RefSeq" id="WP_243112799.1">
    <property type="nucleotide sequence ID" value="NZ_BHGK01000001.1"/>
</dbReference>
<dbReference type="AlphaFoldDB" id="A0A391P3J4"/>
<keyword evidence="2" id="KW-1185">Reference proteome</keyword>
<evidence type="ECO:0000313" key="2">
    <source>
        <dbReference type="Proteomes" id="UP000265643"/>
    </source>
</evidence>
<reference evidence="2" key="1">
    <citation type="submission" date="2018-09" db="EMBL/GenBank/DDBJ databases">
        <title>Draft Genome Sequence of Mediterraneibacter sp. KCTC 15684.</title>
        <authorList>
            <person name="Kim J.S."/>
            <person name="Han K.I."/>
            <person name="Suh M.K."/>
            <person name="Lee K.C."/>
            <person name="Eom M.K."/>
            <person name="Lee J.H."/>
            <person name="Park S.H."/>
            <person name="Kang S.W."/>
            <person name="Park J.E."/>
            <person name="Oh B.S."/>
            <person name="Yu S.Y."/>
            <person name="Choi S.H."/>
            <person name="Lee D.H."/>
            <person name="Yoon H."/>
            <person name="Kim B."/>
            <person name="Yang S.J."/>
            <person name="Lee J.S."/>
        </authorList>
    </citation>
    <scope>NUCLEOTIDE SEQUENCE [LARGE SCALE GENOMIC DNA]</scope>
    <source>
        <strain evidence="2">KCTC 15684</strain>
    </source>
</reference>
<dbReference type="EMBL" id="BHGK01000001">
    <property type="protein sequence ID" value="GCA67780.1"/>
    <property type="molecule type" value="Genomic_DNA"/>
</dbReference>
<proteinExistence type="predicted"/>
<comment type="caution">
    <text evidence="1">The sequence shown here is derived from an EMBL/GenBank/DDBJ whole genome shotgun (WGS) entry which is preliminary data.</text>
</comment>
<accession>A0A391P3J4</accession>
<name>A0A391P3J4_9FIRM</name>
<organism evidence="1 2">
    <name type="scientific">Mediterraneibacter butyricigenes</name>
    <dbReference type="NCBI Taxonomy" id="2316025"/>
    <lineage>
        <taxon>Bacteria</taxon>
        <taxon>Bacillati</taxon>
        <taxon>Bacillota</taxon>
        <taxon>Clostridia</taxon>
        <taxon>Lachnospirales</taxon>
        <taxon>Lachnospiraceae</taxon>
        <taxon>Mediterraneibacter</taxon>
    </lineage>
</organism>
<evidence type="ECO:0000313" key="1">
    <source>
        <dbReference type="EMBL" id="GCA67780.1"/>
    </source>
</evidence>
<dbReference type="Proteomes" id="UP000265643">
    <property type="component" value="Unassembled WGS sequence"/>
</dbReference>
<sequence length="227" mass="27370">MNYYFLLEDEKSSIKVLPNWLEYMGIKNIRVQDITYLTDNCYVMQSGQGITQLITRVLFQTIDTIIQNPGKVDELIVILDSEEYDALSRKNQVNSIIEKYIKDKDYHIDFTYKVFVCNHCFETWLLGNRSLFPEERPSGDFQKYYDSYNVKDSDPEMMTVPQNVQETIASYHFHYLHEMCRYNKIRYSKKKPMIMAKEEYFNQLKIRIESTHHLRSFFEFYSYFNQT</sequence>
<protein>
    <recommendedName>
        <fullName evidence="3">DUF4276 family protein</fullName>
    </recommendedName>
</protein>
<gene>
    <name evidence="1" type="ORF">KGMB01110_22160</name>
</gene>